<dbReference type="RefSeq" id="XP_059319512.1">
    <property type="nucleotide sequence ID" value="XM_059463918.1"/>
</dbReference>
<dbReference type="Pfam" id="PF06985">
    <property type="entry name" value="HET"/>
    <property type="match status" value="1"/>
</dbReference>
<sequence length="676" mass="77076">MEFSASRIKDWLQTCDRDHEGCYDLPDNNPLVRGEITFQFREEVQSNFRLIDVELECVKDARLGDRYIALSYVCNLPSMFTLRNDNAELLYVEGYLERVRPDLPKTINDAIDLVQAIGERYLWVDSLCLINDNEGDIALGIRLMNSVFQGSYFNIIAASGTDANAGLWGLGLDTKELMVPQSFEVGIDLKTRLSKSEYSKRAWTLQELTLSQRALIFVDNRLFFRCQAASWDETSSTDKLPSLVECGTNEPRICGLPGPSDGALPSLAAYVELFEEYSRRELRYDGDAIRAFYGLLQTLFGGMETPSAEGLPAFYINAFMLFTSPGSNLRRRHEFASFSWAGWAGELKWPRENLICYDGDGRRTQGMSNIFRWLKRNEIAEWNLFQTPIDQGKLLQLGYPRGRLQGRNSHLLELLREFPHVFDSETVEVWRRHRDISTCSSFPIPSWDEEISRIENPPAASGTSKSCFSKWHMHAVNSQAEFNRLATKLDLGPLELGYTFRSWIAYHGCHLRKLRDMANLEYTKDIRFLGRDWPVALRPNTAISEYQKLLQGNDRRVTTWERTIEFILQDRNEPQDTPLPVPPKFPDYDVLLSWTICLRLTLAAPKPARNAPHPLLSVSGTVVGSLHPDNTSLLSPTSCEIELIVLSRCQTPIYGSALLGIEKERMPTPGQPWNLL</sequence>
<organism evidence="2 3">
    <name type="scientific">Pseudogymnoascus verrucosus</name>
    <dbReference type="NCBI Taxonomy" id="342668"/>
    <lineage>
        <taxon>Eukaryota</taxon>
        <taxon>Fungi</taxon>
        <taxon>Dikarya</taxon>
        <taxon>Ascomycota</taxon>
        <taxon>Pezizomycotina</taxon>
        <taxon>Leotiomycetes</taxon>
        <taxon>Thelebolales</taxon>
        <taxon>Thelebolaceae</taxon>
        <taxon>Pseudogymnoascus</taxon>
    </lineage>
</organism>
<gene>
    <name evidence="2" type="ORF">VE01_07934</name>
</gene>
<dbReference type="STRING" id="342668.A0A1B8GFI5"/>
<feature type="domain" description="Heterokaryon incompatibility" evidence="1">
    <location>
        <begin position="67"/>
        <end position="207"/>
    </location>
</feature>
<evidence type="ECO:0000259" key="1">
    <source>
        <dbReference type="Pfam" id="PF06985"/>
    </source>
</evidence>
<evidence type="ECO:0000313" key="3">
    <source>
        <dbReference type="Proteomes" id="UP000091956"/>
    </source>
</evidence>
<dbReference type="GeneID" id="28841320"/>
<keyword evidence="3" id="KW-1185">Reference proteome</keyword>
<dbReference type="AlphaFoldDB" id="A0A1B8GFI5"/>
<dbReference type="InterPro" id="IPR010730">
    <property type="entry name" value="HET"/>
</dbReference>
<evidence type="ECO:0000313" key="2">
    <source>
        <dbReference type="EMBL" id="OBT94587.2"/>
    </source>
</evidence>
<dbReference type="PANTHER" id="PTHR33112:SF12">
    <property type="entry name" value="HETEROKARYON INCOMPATIBILITY DOMAIN-CONTAINING PROTEIN"/>
    <property type="match status" value="1"/>
</dbReference>
<dbReference type="PANTHER" id="PTHR33112">
    <property type="entry name" value="DOMAIN PROTEIN, PUTATIVE-RELATED"/>
    <property type="match status" value="1"/>
</dbReference>
<dbReference type="EMBL" id="KV460242">
    <property type="protein sequence ID" value="OBT94587.2"/>
    <property type="molecule type" value="Genomic_DNA"/>
</dbReference>
<reference evidence="3" key="2">
    <citation type="journal article" date="2018" name="Nat. Commun.">
        <title>Extreme sensitivity to ultraviolet light in the fungal pathogen causing white-nose syndrome of bats.</title>
        <authorList>
            <person name="Palmer J.M."/>
            <person name="Drees K.P."/>
            <person name="Foster J.T."/>
            <person name="Lindner D.L."/>
        </authorList>
    </citation>
    <scope>NUCLEOTIDE SEQUENCE [LARGE SCALE GENOMIC DNA]</scope>
    <source>
        <strain evidence="3">UAMH 10579</strain>
    </source>
</reference>
<protein>
    <recommendedName>
        <fullName evidence="1">Heterokaryon incompatibility domain-containing protein</fullName>
    </recommendedName>
</protein>
<accession>A0A1B8GFI5</accession>
<reference evidence="2 3" key="1">
    <citation type="submission" date="2016-03" db="EMBL/GenBank/DDBJ databases">
        <title>Comparative genomics of Pseudogymnoascus destructans, the fungus causing white-nose syndrome of bats.</title>
        <authorList>
            <person name="Palmer J.M."/>
            <person name="Drees K.P."/>
            <person name="Foster J.T."/>
            <person name="Lindner D.L."/>
        </authorList>
    </citation>
    <scope>NUCLEOTIDE SEQUENCE [LARGE SCALE GENOMIC DNA]</scope>
    <source>
        <strain evidence="2 3">UAMH 10579</strain>
    </source>
</reference>
<dbReference type="Proteomes" id="UP000091956">
    <property type="component" value="Unassembled WGS sequence"/>
</dbReference>
<proteinExistence type="predicted"/>
<name>A0A1B8GFI5_9PEZI</name>